<feature type="region of interest" description="Disordered" evidence="1">
    <location>
        <begin position="24"/>
        <end position="94"/>
    </location>
</feature>
<sequence>MRNNRKIIIVMFTLVAAILAGCGNASDDLSDESTESTTQGREDETTNKDLTDKTESSAEGADNTELNDQEDTSSKSANGQPFKSSNSDDEMKISNKDEYLKRLNEMEEADRHSEAGTTTIELEEQEAERYKKWDVELNKIYGVLKEQLSAEQMDQLREEQRDWVKHRDEAAKEASLKYEGGSMEGLEYVATQAGLTRGRCYLLVAKYMK</sequence>
<accession>A0A544TI30</accession>
<feature type="chain" id="PRO_5022197101" evidence="2">
    <location>
        <begin position="26"/>
        <end position="209"/>
    </location>
</feature>
<dbReference type="PANTHER" id="PTHR39176:SF1">
    <property type="entry name" value="PERIPLASMIC PROTEIN"/>
    <property type="match status" value="1"/>
</dbReference>
<name>A0A544TI30_9BACI</name>
<dbReference type="AlphaFoldDB" id="A0A544TI30"/>
<dbReference type="OrthoDB" id="2438161at2"/>
<comment type="caution">
    <text evidence="4">The sequence shown here is derived from an EMBL/GenBank/DDBJ whole genome shotgun (WGS) entry which is preliminary data.</text>
</comment>
<evidence type="ECO:0000259" key="3">
    <source>
        <dbReference type="Pfam" id="PF07007"/>
    </source>
</evidence>
<keyword evidence="5" id="KW-1185">Reference proteome</keyword>
<dbReference type="PROSITE" id="PS51257">
    <property type="entry name" value="PROKAR_LIPOPROTEIN"/>
    <property type="match status" value="1"/>
</dbReference>
<evidence type="ECO:0000256" key="1">
    <source>
        <dbReference type="SAM" id="MobiDB-lite"/>
    </source>
</evidence>
<dbReference type="Gene3D" id="1.20.1270.180">
    <property type="match status" value="1"/>
</dbReference>
<feature type="compositionally biased region" description="Basic and acidic residues" evidence="1">
    <location>
        <begin position="40"/>
        <end position="56"/>
    </location>
</feature>
<evidence type="ECO:0000313" key="4">
    <source>
        <dbReference type="EMBL" id="TQR17091.1"/>
    </source>
</evidence>
<feature type="domain" description="Lysozyme inhibitor LprI-like N-terminal" evidence="3">
    <location>
        <begin position="113"/>
        <end position="202"/>
    </location>
</feature>
<proteinExistence type="predicted"/>
<organism evidence="4 5">
    <name type="scientific">Psychrobacillus lasiicapitis</name>
    <dbReference type="NCBI Taxonomy" id="1636719"/>
    <lineage>
        <taxon>Bacteria</taxon>
        <taxon>Bacillati</taxon>
        <taxon>Bacillota</taxon>
        <taxon>Bacilli</taxon>
        <taxon>Bacillales</taxon>
        <taxon>Bacillaceae</taxon>
        <taxon>Psychrobacillus</taxon>
    </lineage>
</organism>
<keyword evidence="2" id="KW-0732">Signal</keyword>
<evidence type="ECO:0000256" key="2">
    <source>
        <dbReference type="SAM" id="SignalP"/>
    </source>
</evidence>
<dbReference type="Pfam" id="PF07007">
    <property type="entry name" value="LprI"/>
    <property type="match status" value="1"/>
</dbReference>
<dbReference type="PANTHER" id="PTHR39176">
    <property type="entry name" value="PERIPLASMIC PROTEIN-RELATED"/>
    <property type="match status" value="1"/>
</dbReference>
<dbReference type="RefSeq" id="WP_142537334.1">
    <property type="nucleotide sequence ID" value="NZ_BMIE01000002.1"/>
</dbReference>
<feature type="compositionally biased region" description="Polar residues" evidence="1">
    <location>
        <begin position="74"/>
        <end position="85"/>
    </location>
</feature>
<dbReference type="EMBL" id="VDGH01000001">
    <property type="protein sequence ID" value="TQR17091.1"/>
    <property type="molecule type" value="Genomic_DNA"/>
</dbReference>
<evidence type="ECO:0000313" key="5">
    <source>
        <dbReference type="Proteomes" id="UP000317316"/>
    </source>
</evidence>
<dbReference type="InterPro" id="IPR009739">
    <property type="entry name" value="LprI-like_N"/>
</dbReference>
<reference evidence="4 5" key="1">
    <citation type="submission" date="2019-05" db="EMBL/GenBank/DDBJ databases">
        <title>Psychrobacillus vulpis sp. nov., a new species isolated from feces of a red fox that inhabits in The Tablas de Daimiel Natural Park, Albacete, Spain.</title>
        <authorList>
            <person name="Rodriguez M."/>
            <person name="Reina J.C."/>
            <person name="Bejar V."/>
            <person name="Llamas I."/>
        </authorList>
    </citation>
    <scope>NUCLEOTIDE SEQUENCE [LARGE SCALE GENOMIC DNA]</scope>
    <source>
        <strain evidence="4 5">NEAU-3TGS17</strain>
    </source>
</reference>
<dbReference type="Proteomes" id="UP000317316">
    <property type="component" value="Unassembled WGS sequence"/>
</dbReference>
<gene>
    <name evidence="4" type="ORF">FG382_02795</name>
</gene>
<protein>
    <submittedName>
        <fullName evidence="4">DUF1311 domain-containing protein</fullName>
    </submittedName>
</protein>
<feature type="signal peptide" evidence="2">
    <location>
        <begin position="1"/>
        <end position="25"/>
    </location>
</feature>